<name>A0A9P6A880_PLEER</name>
<evidence type="ECO:0000313" key="2">
    <source>
        <dbReference type="EMBL" id="KAF9501762.1"/>
    </source>
</evidence>
<reference evidence="2" key="1">
    <citation type="submission" date="2020-11" db="EMBL/GenBank/DDBJ databases">
        <authorList>
            <consortium name="DOE Joint Genome Institute"/>
            <person name="Ahrendt S."/>
            <person name="Riley R."/>
            <person name="Andreopoulos W."/>
            <person name="Labutti K."/>
            <person name="Pangilinan J."/>
            <person name="Ruiz-Duenas F.J."/>
            <person name="Barrasa J.M."/>
            <person name="Sanchez-Garcia M."/>
            <person name="Camarero S."/>
            <person name="Miyauchi S."/>
            <person name="Serrano A."/>
            <person name="Linde D."/>
            <person name="Babiker R."/>
            <person name="Drula E."/>
            <person name="Ayuso-Fernandez I."/>
            <person name="Pacheco R."/>
            <person name="Padilla G."/>
            <person name="Ferreira P."/>
            <person name="Barriuso J."/>
            <person name="Kellner H."/>
            <person name="Castanera R."/>
            <person name="Alfaro M."/>
            <person name="Ramirez L."/>
            <person name="Pisabarro A.G."/>
            <person name="Kuo A."/>
            <person name="Tritt A."/>
            <person name="Lipzen A."/>
            <person name="He G."/>
            <person name="Yan M."/>
            <person name="Ng V."/>
            <person name="Cullen D."/>
            <person name="Martin F."/>
            <person name="Rosso M.-N."/>
            <person name="Henrissat B."/>
            <person name="Hibbett D."/>
            <person name="Martinez A.T."/>
            <person name="Grigoriev I.V."/>
        </authorList>
    </citation>
    <scope>NUCLEOTIDE SEQUENCE</scope>
    <source>
        <strain evidence="2">ATCC 90797</strain>
    </source>
</reference>
<feature type="region of interest" description="Disordered" evidence="1">
    <location>
        <begin position="127"/>
        <end position="146"/>
    </location>
</feature>
<dbReference type="PANTHER" id="PTHR46586:SF3">
    <property type="entry name" value="ANKYRIN REPEAT-CONTAINING PROTEIN"/>
    <property type="match status" value="1"/>
</dbReference>
<dbReference type="AlphaFoldDB" id="A0A9P6A880"/>
<accession>A0A9P6A880</accession>
<dbReference type="EMBL" id="MU154522">
    <property type="protein sequence ID" value="KAF9501762.1"/>
    <property type="molecule type" value="Genomic_DNA"/>
</dbReference>
<dbReference type="SUPFAM" id="SSF140860">
    <property type="entry name" value="Pseudo ankyrin repeat-like"/>
    <property type="match status" value="1"/>
</dbReference>
<gene>
    <name evidence="2" type="ORF">BDN71DRAFT_1406872</name>
</gene>
<dbReference type="PANTHER" id="PTHR46586">
    <property type="entry name" value="ANKYRIN REPEAT-CONTAINING PROTEIN"/>
    <property type="match status" value="1"/>
</dbReference>
<proteinExistence type="predicted"/>
<feature type="compositionally biased region" description="Basic and acidic residues" evidence="1">
    <location>
        <begin position="127"/>
        <end position="142"/>
    </location>
</feature>
<organism evidence="2 3">
    <name type="scientific">Pleurotus eryngii</name>
    <name type="common">Boletus of the steppes</name>
    <dbReference type="NCBI Taxonomy" id="5323"/>
    <lineage>
        <taxon>Eukaryota</taxon>
        <taxon>Fungi</taxon>
        <taxon>Dikarya</taxon>
        <taxon>Basidiomycota</taxon>
        <taxon>Agaricomycotina</taxon>
        <taxon>Agaricomycetes</taxon>
        <taxon>Agaricomycetidae</taxon>
        <taxon>Agaricales</taxon>
        <taxon>Pleurotineae</taxon>
        <taxon>Pleurotaceae</taxon>
        <taxon>Pleurotus</taxon>
    </lineage>
</organism>
<sequence length="636" mass="71076">MSKPVPYTDSMQSIWTTIEDSLKAVHAQTDGILSSGPKLEDVQKEVGPLSKEIAAEQETVHAEISSLKEVARVDIQKLVIAALDDHIKSQLQQEIASQVKAQFDVQIRAYIPVPMSKQVDENRAQIEKVKHSRVNEDARRENSSIQDTDFDETLKPVLMDNGEISTVYPADLRSLFAYDDESLNKLLDDYGLPKDGPMETSVNRFMAHIGRSFHLRSSFCPRWAAASLTVRFVSQPNDPTIDYVRQAYGRLSHDELLLFLKIRTLPTSGTDAELASRLTHHDLHTYHFVGHNQGPSSPPSSPPPTLKSSNGFSIDIVADIMDQVGDWELAKAVGVPTSIQRPIDWARAAPIDHAMLAGHIPLIRSLDPVNNPPTKVGAVAAVRFGYVHVLEFFLSHHHDMFLSLFSGDIIPIKASRHGRVGVLSWWKHGFQKHPDLIPPPKVGSISEAVDGASRNGQIVSLEWWLHSGLPFEHSDAALEHASAKNQVAVLEWWKQMSKRTGVPLKIGRVMDAASTAGHVAVLEWWAASQLDFKYDRYALHQASCHGRVDVLDWWLGSGLQLVFDQDVLTGATRHNRADVLEWWDKSGLPIQYRMCDIEEALEDAIGGGAQARAWWKRKGVDFHADDKVWMKLQNLN</sequence>
<evidence type="ECO:0000313" key="3">
    <source>
        <dbReference type="Proteomes" id="UP000807025"/>
    </source>
</evidence>
<dbReference type="OrthoDB" id="70387at2759"/>
<protein>
    <submittedName>
        <fullName evidence="2">Uncharacterized protein</fullName>
    </submittedName>
</protein>
<dbReference type="Proteomes" id="UP000807025">
    <property type="component" value="Unassembled WGS sequence"/>
</dbReference>
<comment type="caution">
    <text evidence="2">The sequence shown here is derived from an EMBL/GenBank/DDBJ whole genome shotgun (WGS) entry which is preliminary data.</text>
</comment>
<dbReference type="InterPro" id="IPR052050">
    <property type="entry name" value="SecEffector_AnkRepeat"/>
</dbReference>
<evidence type="ECO:0000256" key="1">
    <source>
        <dbReference type="SAM" id="MobiDB-lite"/>
    </source>
</evidence>
<keyword evidence="3" id="KW-1185">Reference proteome</keyword>